<protein>
    <recommendedName>
        <fullName evidence="9">TGF-beta family profile domain-containing protein</fullName>
    </recommendedName>
</protein>
<dbReference type="InterPro" id="IPR017948">
    <property type="entry name" value="TGFb_CS"/>
</dbReference>
<accession>A0A9P0HV64</accession>
<dbReference type="AlphaFoldDB" id="A0A9P0HV64"/>
<evidence type="ECO:0000259" key="9">
    <source>
        <dbReference type="PROSITE" id="PS51362"/>
    </source>
</evidence>
<proteinExistence type="inferred from homology"/>
<dbReference type="CDD" id="cd13752">
    <property type="entry name" value="TGF_beta_INHB"/>
    <property type="match status" value="1"/>
</dbReference>
<dbReference type="PANTHER" id="PTHR11848:SF309">
    <property type="entry name" value="INHIBIN BETA CHAIN"/>
    <property type="match status" value="1"/>
</dbReference>
<keyword evidence="7" id="KW-0325">Glycoprotein</keyword>
<evidence type="ECO:0000313" key="11">
    <source>
        <dbReference type="Proteomes" id="UP001152798"/>
    </source>
</evidence>
<keyword evidence="6" id="KW-1015">Disulfide bond</keyword>
<evidence type="ECO:0000256" key="5">
    <source>
        <dbReference type="ARBA" id="ARBA00023030"/>
    </source>
</evidence>
<evidence type="ECO:0000256" key="2">
    <source>
        <dbReference type="ARBA" id="ARBA00006656"/>
    </source>
</evidence>
<dbReference type="OrthoDB" id="6516235at2759"/>
<sequence>MCPNCLLNKEEEEGKYYERGEDLRLEAIKDQILSKLGLSARPNVSGALPRDVVLQVLSRASDGPHHKPAPKESQDEFYSSTSEIITFAEPGPRLNGQRLLELAAPTEGTELRVKSAVLWLRMEPRATVLRNVTLWAFRLLAQHLSNATHLSGKEFDRMTEVCGSARVGPSGWQKMDLTRAVTDWYRRGGERLRLLLDCSGCGRQTSPSLFASGTDHRPFLAVRAEPALSRRVRRRALDCTGAPRGQCCKQRFYVSFKQLGWDDWVIAPSGYYANYCRGDCSGHRTPDSYVNHYTHVLEEYRKTDRLAGLQPCCAPIKFSSTSLIYYGPDMNIIKRDLPKMVVEECGCP</sequence>
<keyword evidence="4" id="KW-0732">Signal</keyword>
<keyword evidence="3" id="KW-0964">Secreted</keyword>
<keyword evidence="11" id="KW-1185">Reference proteome</keyword>
<evidence type="ECO:0000256" key="4">
    <source>
        <dbReference type="ARBA" id="ARBA00022729"/>
    </source>
</evidence>
<dbReference type="EMBL" id="OV725083">
    <property type="protein sequence ID" value="CAH1408228.1"/>
    <property type="molecule type" value="Genomic_DNA"/>
</dbReference>
<organism evidence="10 11">
    <name type="scientific">Nezara viridula</name>
    <name type="common">Southern green stink bug</name>
    <name type="synonym">Cimex viridulus</name>
    <dbReference type="NCBI Taxonomy" id="85310"/>
    <lineage>
        <taxon>Eukaryota</taxon>
        <taxon>Metazoa</taxon>
        <taxon>Ecdysozoa</taxon>
        <taxon>Arthropoda</taxon>
        <taxon>Hexapoda</taxon>
        <taxon>Insecta</taxon>
        <taxon>Pterygota</taxon>
        <taxon>Neoptera</taxon>
        <taxon>Paraneoptera</taxon>
        <taxon>Hemiptera</taxon>
        <taxon>Heteroptera</taxon>
        <taxon>Panheteroptera</taxon>
        <taxon>Pentatomomorpha</taxon>
        <taxon>Pentatomoidea</taxon>
        <taxon>Pentatomidae</taxon>
        <taxon>Pentatominae</taxon>
        <taxon>Nezara</taxon>
    </lineage>
</organism>
<dbReference type="PRINTS" id="PR00669">
    <property type="entry name" value="INHIBINA"/>
</dbReference>
<dbReference type="PANTHER" id="PTHR11848">
    <property type="entry name" value="TGF-BETA FAMILY"/>
    <property type="match status" value="1"/>
</dbReference>
<comment type="similarity">
    <text evidence="2 8">Belongs to the TGF-beta family.</text>
</comment>
<name>A0A9P0HV64_NEZVI</name>
<dbReference type="GO" id="GO:0005615">
    <property type="term" value="C:extracellular space"/>
    <property type="evidence" value="ECO:0007669"/>
    <property type="project" value="TreeGrafter"/>
</dbReference>
<evidence type="ECO:0000256" key="1">
    <source>
        <dbReference type="ARBA" id="ARBA00004613"/>
    </source>
</evidence>
<evidence type="ECO:0000256" key="3">
    <source>
        <dbReference type="ARBA" id="ARBA00022525"/>
    </source>
</evidence>
<evidence type="ECO:0000256" key="8">
    <source>
        <dbReference type="RuleBase" id="RU000354"/>
    </source>
</evidence>
<dbReference type="Gene3D" id="2.60.120.970">
    <property type="match status" value="1"/>
</dbReference>
<dbReference type="Gene3D" id="2.10.90.10">
    <property type="entry name" value="Cystine-knot cytokines"/>
    <property type="match status" value="1"/>
</dbReference>
<evidence type="ECO:0000313" key="10">
    <source>
        <dbReference type="EMBL" id="CAH1408228.1"/>
    </source>
</evidence>
<dbReference type="Proteomes" id="UP001152798">
    <property type="component" value="Chromosome 7"/>
</dbReference>
<dbReference type="InterPro" id="IPR029034">
    <property type="entry name" value="Cystine-knot_cytokine"/>
</dbReference>
<dbReference type="Pfam" id="PF00019">
    <property type="entry name" value="TGF_beta"/>
    <property type="match status" value="1"/>
</dbReference>
<reference evidence="10" key="1">
    <citation type="submission" date="2022-01" db="EMBL/GenBank/DDBJ databases">
        <authorList>
            <person name="King R."/>
        </authorList>
    </citation>
    <scope>NUCLEOTIDE SEQUENCE</scope>
</reference>
<dbReference type="SMART" id="SM00204">
    <property type="entry name" value="TGFB"/>
    <property type="match status" value="1"/>
</dbReference>
<dbReference type="GO" id="GO:0005125">
    <property type="term" value="F:cytokine activity"/>
    <property type="evidence" value="ECO:0007669"/>
    <property type="project" value="TreeGrafter"/>
</dbReference>
<dbReference type="SUPFAM" id="SSF57501">
    <property type="entry name" value="Cystine-knot cytokines"/>
    <property type="match status" value="1"/>
</dbReference>
<comment type="subcellular location">
    <subcellularLocation>
        <location evidence="1">Secreted</location>
    </subcellularLocation>
</comment>
<evidence type="ECO:0000256" key="7">
    <source>
        <dbReference type="ARBA" id="ARBA00023180"/>
    </source>
</evidence>
<keyword evidence="5 8" id="KW-0339">Growth factor</keyword>
<feature type="domain" description="TGF-beta family profile" evidence="9">
    <location>
        <begin position="231"/>
        <end position="348"/>
    </location>
</feature>
<dbReference type="FunFam" id="2.10.90.10:FF:000005">
    <property type="entry name" value="Inhibin beta A chain"/>
    <property type="match status" value="1"/>
</dbReference>
<dbReference type="PROSITE" id="PS00250">
    <property type="entry name" value="TGF_BETA_1"/>
    <property type="match status" value="1"/>
</dbReference>
<dbReference type="PROSITE" id="PS51362">
    <property type="entry name" value="TGF_BETA_2"/>
    <property type="match status" value="1"/>
</dbReference>
<dbReference type="InterPro" id="IPR001839">
    <property type="entry name" value="TGF-b_C"/>
</dbReference>
<dbReference type="GO" id="GO:0008083">
    <property type="term" value="F:growth factor activity"/>
    <property type="evidence" value="ECO:0007669"/>
    <property type="project" value="UniProtKB-KW"/>
</dbReference>
<dbReference type="InterPro" id="IPR015615">
    <property type="entry name" value="TGF-beta-rel"/>
</dbReference>
<gene>
    <name evidence="10" type="ORF">NEZAVI_LOCUS15799</name>
</gene>
<evidence type="ECO:0000256" key="6">
    <source>
        <dbReference type="ARBA" id="ARBA00023157"/>
    </source>
</evidence>